<gene>
    <name evidence="1" type="ORF">MKW98_014612</name>
</gene>
<evidence type="ECO:0000313" key="1">
    <source>
        <dbReference type="EMBL" id="KAI3904432.1"/>
    </source>
</evidence>
<dbReference type="EMBL" id="JAJJMB010011095">
    <property type="protein sequence ID" value="KAI3904432.1"/>
    <property type="molecule type" value="Genomic_DNA"/>
</dbReference>
<keyword evidence="2" id="KW-1185">Reference proteome</keyword>
<organism evidence="1 2">
    <name type="scientific">Papaver atlanticum</name>
    <dbReference type="NCBI Taxonomy" id="357466"/>
    <lineage>
        <taxon>Eukaryota</taxon>
        <taxon>Viridiplantae</taxon>
        <taxon>Streptophyta</taxon>
        <taxon>Embryophyta</taxon>
        <taxon>Tracheophyta</taxon>
        <taxon>Spermatophyta</taxon>
        <taxon>Magnoliopsida</taxon>
        <taxon>Ranunculales</taxon>
        <taxon>Papaveraceae</taxon>
        <taxon>Papaveroideae</taxon>
        <taxon>Papaver</taxon>
    </lineage>
</organism>
<accession>A0AAD4SGI7</accession>
<reference evidence="1" key="1">
    <citation type="submission" date="2022-04" db="EMBL/GenBank/DDBJ databases">
        <title>A functionally conserved STORR gene fusion in Papaver species that diverged 16.8 million years ago.</title>
        <authorList>
            <person name="Catania T."/>
        </authorList>
    </citation>
    <scope>NUCLEOTIDE SEQUENCE</scope>
    <source>
        <strain evidence="1">S-188037</strain>
    </source>
</reference>
<evidence type="ECO:0000313" key="2">
    <source>
        <dbReference type="Proteomes" id="UP001202328"/>
    </source>
</evidence>
<dbReference type="AlphaFoldDB" id="A0AAD4SGI7"/>
<dbReference type="Proteomes" id="UP001202328">
    <property type="component" value="Unassembled WGS sequence"/>
</dbReference>
<sequence>MALGLGTGVPWVMCKQDDVHDHIVKRIQDQKMALRTAGRFISQRLVGGTRNFSRNSMCTEDVGVKFKDMNLQILSIFLKLSKLCGSVSQIFQVGTTVVTRADGRLALGARGRRGLPDGTELAYHMNGIRNSRKAWLT</sequence>
<comment type="caution">
    <text evidence="1">The sequence shown here is derived from an EMBL/GenBank/DDBJ whole genome shotgun (WGS) entry which is preliminary data.</text>
</comment>
<proteinExistence type="predicted"/>
<name>A0AAD4SGI7_9MAGN</name>
<protein>
    <submittedName>
        <fullName evidence="1">Uncharacterized protein</fullName>
    </submittedName>
</protein>